<dbReference type="SMART" id="SM00185">
    <property type="entry name" value="ARM"/>
    <property type="match status" value="5"/>
</dbReference>
<protein>
    <recommendedName>
        <fullName evidence="5">U-box domain-containing protein</fullName>
    </recommendedName>
</protein>
<dbReference type="EMBL" id="BTGU01003582">
    <property type="protein sequence ID" value="GMN34300.1"/>
    <property type="molecule type" value="Genomic_DNA"/>
</dbReference>
<dbReference type="InterPro" id="IPR058678">
    <property type="entry name" value="ARM_PUB"/>
</dbReference>
<evidence type="ECO:0000256" key="4">
    <source>
        <dbReference type="SAM" id="Phobius"/>
    </source>
</evidence>
<feature type="transmembrane region" description="Helical" evidence="4">
    <location>
        <begin position="172"/>
        <end position="190"/>
    </location>
</feature>
<evidence type="ECO:0000256" key="3">
    <source>
        <dbReference type="PROSITE-ProRule" id="PRU00259"/>
    </source>
</evidence>
<reference evidence="6" key="1">
    <citation type="submission" date="2023-07" db="EMBL/GenBank/DDBJ databases">
        <title>draft genome sequence of fig (Ficus carica).</title>
        <authorList>
            <person name="Takahashi T."/>
            <person name="Nishimura K."/>
        </authorList>
    </citation>
    <scope>NUCLEOTIDE SEQUENCE</scope>
</reference>
<feature type="domain" description="U-box" evidence="5">
    <location>
        <begin position="343"/>
        <end position="582"/>
    </location>
</feature>
<accession>A0AA88CWA5</accession>
<evidence type="ECO:0000256" key="1">
    <source>
        <dbReference type="ARBA" id="ARBA00022737"/>
    </source>
</evidence>
<dbReference type="InterPro" id="IPR000225">
    <property type="entry name" value="Armadillo"/>
</dbReference>
<dbReference type="Gene3D" id="1.25.10.10">
    <property type="entry name" value="Leucine-rich Repeat Variant"/>
    <property type="match status" value="2"/>
</dbReference>
<evidence type="ECO:0000313" key="7">
    <source>
        <dbReference type="Proteomes" id="UP001187192"/>
    </source>
</evidence>
<dbReference type="SUPFAM" id="SSF48371">
    <property type="entry name" value="ARM repeat"/>
    <property type="match status" value="1"/>
</dbReference>
<dbReference type="PROSITE" id="PS50176">
    <property type="entry name" value="ARM_REPEAT"/>
    <property type="match status" value="1"/>
</dbReference>
<keyword evidence="4" id="KW-1133">Transmembrane helix</keyword>
<keyword evidence="1" id="KW-0677">Repeat</keyword>
<dbReference type="InterPro" id="IPR016024">
    <property type="entry name" value="ARM-type_fold"/>
</dbReference>
<dbReference type="Proteomes" id="UP001187192">
    <property type="component" value="Unassembled WGS sequence"/>
</dbReference>
<dbReference type="Pfam" id="PF25598">
    <property type="entry name" value="ARM_PUB"/>
    <property type="match status" value="1"/>
</dbReference>
<keyword evidence="7" id="KW-1185">Reference proteome</keyword>
<keyword evidence="4" id="KW-0472">Membrane</keyword>
<dbReference type="PANTHER" id="PTHR23315">
    <property type="entry name" value="U BOX DOMAIN-CONTAINING"/>
    <property type="match status" value="1"/>
</dbReference>
<dbReference type="PANTHER" id="PTHR23315:SF64">
    <property type="entry name" value="ARM REPEAT SUPERFAMILY PROTEIN"/>
    <property type="match status" value="1"/>
</dbReference>
<evidence type="ECO:0000256" key="2">
    <source>
        <dbReference type="ARBA" id="ARBA00022786"/>
    </source>
</evidence>
<dbReference type="InterPro" id="IPR011989">
    <property type="entry name" value="ARM-like"/>
</dbReference>
<dbReference type="AlphaFoldDB" id="A0AA88CWA5"/>
<name>A0AA88CWA5_FICCA</name>
<gene>
    <name evidence="6" type="ORF">TIFTF001_044891</name>
</gene>
<proteinExistence type="predicted"/>
<keyword evidence="2" id="KW-0833">Ubl conjugation pathway</keyword>
<feature type="transmembrane region" description="Helical" evidence="4">
    <location>
        <begin position="197"/>
        <end position="219"/>
    </location>
</feature>
<comment type="caution">
    <text evidence="6">The sequence shown here is derived from an EMBL/GenBank/DDBJ whole genome shotgun (WGS) entry which is preliminary data.</text>
</comment>
<sequence>MEFIKRTHEEVFRRFWNFYFPADQITNPTQSEAMIEQSAQVEIGFPESGDTSSSKKAPQRQRNRIWTLLRNFQIFPASTFTDTKPFNQEKPIAEASASKVELESIVTDDDVVNKLNVDGGVERTTAGEHASTSSTTGGTPSFALVLLGKNGSDQNSVKVFLTLVCEAHQRTTILILCACAFVSLVVSLFNEGWRKGFYYNSLGLISIVASILLVVFVLATRNYRQHSILLFKDLDGEKKKINVQVTGEGCSHKISAYDVIGRHVVPLSAGDKVPTDGIFISGSSVVVNDIETLSPQVNFNGAAATIGAGQAGCSTSRDTSEDVPTTSSQMYSNDLIRVLVANLESPSIEEQKTAAKVIRKLTKDNSDNDRLKIAKAGATKPLISLLSSSDVKLQEDGVISILNLSLCEENRELIVSAKPFKPLVQLLDKGTLRAKRNAASALFHLSRGGDDEKHRKTSIGWLGAIPLLVRLLESRCIRGKKDAATALYCLCSVKDNKLRAVHAGIMKPLVKFVEDFDLDMVEKTVCVLSLLVSLQAAIAALVEQQGIPALVKIIERGWRRLKEITVAILLQICQDNEEYCSIVARRRRLIIPHLEPLSQFSDGTKQKAETLIELMSNPRFENTAARA</sequence>
<organism evidence="6 7">
    <name type="scientific">Ficus carica</name>
    <name type="common">Common fig</name>
    <dbReference type="NCBI Taxonomy" id="3494"/>
    <lineage>
        <taxon>Eukaryota</taxon>
        <taxon>Viridiplantae</taxon>
        <taxon>Streptophyta</taxon>
        <taxon>Embryophyta</taxon>
        <taxon>Tracheophyta</taxon>
        <taxon>Spermatophyta</taxon>
        <taxon>Magnoliopsida</taxon>
        <taxon>eudicotyledons</taxon>
        <taxon>Gunneridae</taxon>
        <taxon>Pentapetalae</taxon>
        <taxon>rosids</taxon>
        <taxon>fabids</taxon>
        <taxon>Rosales</taxon>
        <taxon>Moraceae</taxon>
        <taxon>Ficeae</taxon>
        <taxon>Ficus</taxon>
    </lineage>
</organism>
<evidence type="ECO:0000313" key="6">
    <source>
        <dbReference type="EMBL" id="GMN34300.1"/>
    </source>
</evidence>
<keyword evidence="4" id="KW-0812">Transmembrane</keyword>
<evidence type="ECO:0000259" key="5">
    <source>
        <dbReference type="Pfam" id="PF25598"/>
    </source>
</evidence>
<feature type="repeat" description="ARM" evidence="3">
    <location>
        <begin position="377"/>
        <end position="417"/>
    </location>
</feature>